<keyword evidence="1" id="KW-1133">Transmembrane helix</keyword>
<name>A0A0B0H467_SOVGS</name>
<protein>
    <submittedName>
        <fullName evidence="2">Uncharacterized protein</fullName>
    </submittedName>
</protein>
<dbReference type="STRING" id="2340.JV46_09100"/>
<comment type="caution">
    <text evidence="2">The sequence shown here is derived from an EMBL/GenBank/DDBJ whole genome shotgun (WGS) entry which is preliminary data.</text>
</comment>
<dbReference type="EMBL" id="JRAA01000002">
    <property type="protein sequence ID" value="KHF25003.1"/>
    <property type="molecule type" value="Genomic_DNA"/>
</dbReference>
<dbReference type="Proteomes" id="UP000190962">
    <property type="component" value="Unassembled WGS sequence"/>
</dbReference>
<keyword evidence="1" id="KW-0472">Membrane</keyword>
<evidence type="ECO:0000313" key="5">
    <source>
        <dbReference type="Proteomes" id="UP000190962"/>
    </source>
</evidence>
<dbReference type="GeneID" id="86992501"/>
<proteinExistence type="predicted"/>
<dbReference type="Proteomes" id="UP000030856">
    <property type="component" value="Unassembled WGS sequence"/>
</dbReference>
<sequence length="105" mass="11820">MNNRRREFLKNLGTKSASVAVAVATPTAAYAKDFSSEVKVLSDKLKSEMTQKTAILGEQVSRIGQRVETIDMRMSYQQFQLHLIFLLLLISFLIDGGFSVIWLAH</sequence>
<keyword evidence="1" id="KW-0812">Transmembrane</keyword>
<keyword evidence="4" id="KW-1185">Reference proteome</keyword>
<evidence type="ECO:0000256" key="1">
    <source>
        <dbReference type="SAM" id="Phobius"/>
    </source>
</evidence>
<dbReference type="EMBL" id="MPNX01000018">
    <property type="protein sequence ID" value="OOY34288.1"/>
    <property type="molecule type" value="Genomic_DNA"/>
</dbReference>
<dbReference type="InterPro" id="IPR006311">
    <property type="entry name" value="TAT_signal"/>
</dbReference>
<evidence type="ECO:0000313" key="3">
    <source>
        <dbReference type="EMBL" id="OOY34288.1"/>
    </source>
</evidence>
<organism evidence="2 4">
    <name type="scientific">Solemya velum gill symbiont</name>
    <dbReference type="NCBI Taxonomy" id="2340"/>
    <lineage>
        <taxon>Bacteria</taxon>
        <taxon>Pseudomonadati</taxon>
        <taxon>Pseudomonadota</taxon>
        <taxon>Gammaproteobacteria</taxon>
        <taxon>sulfur-oxidizing symbionts</taxon>
    </lineage>
</organism>
<feature type="transmembrane region" description="Helical" evidence="1">
    <location>
        <begin position="81"/>
        <end position="104"/>
    </location>
</feature>
<dbReference type="AlphaFoldDB" id="A0A0B0H467"/>
<evidence type="ECO:0000313" key="4">
    <source>
        <dbReference type="Proteomes" id="UP000030856"/>
    </source>
</evidence>
<dbReference type="PROSITE" id="PS51318">
    <property type="entry name" value="TAT"/>
    <property type="match status" value="1"/>
</dbReference>
<reference evidence="2 4" key="1">
    <citation type="journal article" date="2014" name="BMC Genomics">
        <title>The genome of the intracellular bacterium of the coastal bivalve, Solemya velum: a blueprint for thriving in and out of symbiosis.</title>
        <authorList>
            <person name="Dmytrenko O."/>
            <person name="Russell S.L."/>
            <person name="Loo W.T."/>
            <person name="Fontanez K.M."/>
            <person name="Liao L."/>
            <person name="Roeselers G."/>
            <person name="Sharma R."/>
            <person name="Stewart F.J."/>
            <person name="Newton I.L."/>
            <person name="Woyke T."/>
            <person name="Wu D."/>
            <person name="Lang J.M."/>
            <person name="Eisen J.A."/>
            <person name="Cavanaugh C.M."/>
        </authorList>
    </citation>
    <scope>NUCLEOTIDE SEQUENCE [LARGE SCALE GENOMIC DNA]</scope>
    <source>
        <strain evidence="2 4">WH</strain>
    </source>
</reference>
<accession>A0A0B0H467</accession>
<reference evidence="3 5" key="2">
    <citation type="submission" date="2016-11" db="EMBL/GenBank/DDBJ databases">
        <title>Mixed transmission modes and dynamic genome evolution in an obligate animal-bacterial symbiosis.</title>
        <authorList>
            <person name="Russell S.L."/>
            <person name="Corbett-Detig R.B."/>
            <person name="Cavanaugh C.M."/>
        </authorList>
    </citation>
    <scope>NUCLEOTIDE SEQUENCE [LARGE SCALE GENOMIC DNA]</scope>
    <source>
        <strain evidence="3">MA-KB16</strain>
    </source>
</reference>
<gene>
    <name evidence="3" type="ORF">BOV88_11005</name>
    <name evidence="2" type="ORF">JV46_09100</name>
</gene>
<dbReference type="RefSeq" id="WP_043117226.1">
    <property type="nucleotide sequence ID" value="NZ_JRAA01000002.1"/>
</dbReference>
<evidence type="ECO:0000313" key="2">
    <source>
        <dbReference type="EMBL" id="KHF25003.1"/>
    </source>
</evidence>